<protein>
    <recommendedName>
        <fullName evidence="9">2Fe-2S ferredoxin-type domain-containing protein</fullName>
    </recommendedName>
</protein>
<dbReference type="Proteomes" id="UP000503011">
    <property type="component" value="Chromosome"/>
</dbReference>
<dbReference type="CDD" id="cd00207">
    <property type="entry name" value="fer2"/>
    <property type="match status" value="1"/>
</dbReference>
<dbReference type="PROSITE" id="PS00189">
    <property type="entry name" value="LIPOYL"/>
    <property type="match status" value="1"/>
</dbReference>
<evidence type="ECO:0000256" key="4">
    <source>
        <dbReference type="ARBA" id="ARBA00023315"/>
    </source>
</evidence>
<dbReference type="Gene3D" id="2.40.50.100">
    <property type="match status" value="1"/>
</dbReference>
<evidence type="ECO:0000259" key="6">
    <source>
        <dbReference type="PROSITE" id="PS51085"/>
    </source>
</evidence>
<reference evidence="7 8" key="1">
    <citation type="submission" date="2020-03" db="EMBL/GenBank/DDBJ databases">
        <title>Whole genome shotgun sequence of Phytohabitans suffuscus NBRC 105367.</title>
        <authorList>
            <person name="Komaki H."/>
            <person name="Tamura T."/>
        </authorList>
    </citation>
    <scope>NUCLEOTIDE SEQUENCE [LARGE SCALE GENOMIC DNA]</scope>
    <source>
        <strain evidence="7 8">NBRC 105367</strain>
    </source>
</reference>
<feature type="domain" description="2Fe-2S ferredoxin-type" evidence="6">
    <location>
        <begin position="86"/>
        <end position="184"/>
    </location>
</feature>
<evidence type="ECO:0008006" key="9">
    <source>
        <dbReference type="Google" id="ProtNLM"/>
    </source>
</evidence>
<evidence type="ECO:0000256" key="1">
    <source>
        <dbReference type="ARBA" id="ARBA00001938"/>
    </source>
</evidence>
<dbReference type="InterPro" id="IPR001041">
    <property type="entry name" value="2Fe-2S_ferredoxin-type"/>
</dbReference>
<dbReference type="InterPro" id="IPR003016">
    <property type="entry name" value="2-oxoA_DH_lipoyl-BS"/>
</dbReference>
<dbReference type="PANTHER" id="PTHR43178">
    <property type="entry name" value="DIHYDROLIPOAMIDE ACETYLTRANSFERASE COMPONENT OF PYRUVATE DEHYDROGENASE COMPLEX"/>
    <property type="match status" value="1"/>
</dbReference>
<sequence>MPKLGMSMEEGTVTEWHVADGDRVEAGQILYTLETDKTANEVPSPLAGVIKLIAVAGRATRSVRSLPNSNTDLVADEQSLAPPPSAEVTVEPLGARIETRDGESLIEAAWRSGFYWPTVCGGRAECTACVIRILSGGEQSPPPDAREAGQLERVRRRTGETAAIRLACCIRPAGTVVVEKKGVRRRLR</sequence>
<dbReference type="InterPro" id="IPR011053">
    <property type="entry name" value="Single_hybrid_motif"/>
</dbReference>
<evidence type="ECO:0000256" key="2">
    <source>
        <dbReference type="ARBA" id="ARBA00022679"/>
    </source>
</evidence>
<dbReference type="PROSITE" id="PS50968">
    <property type="entry name" value="BIOTINYL_LIPOYL"/>
    <property type="match status" value="1"/>
</dbReference>
<dbReference type="Gene3D" id="3.10.20.30">
    <property type="match status" value="1"/>
</dbReference>
<evidence type="ECO:0000313" key="7">
    <source>
        <dbReference type="EMBL" id="BCB88574.1"/>
    </source>
</evidence>
<gene>
    <name evidence="7" type="ORF">Psuf_058870</name>
</gene>
<organism evidence="7 8">
    <name type="scientific">Phytohabitans suffuscus</name>
    <dbReference type="NCBI Taxonomy" id="624315"/>
    <lineage>
        <taxon>Bacteria</taxon>
        <taxon>Bacillati</taxon>
        <taxon>Actinomycetota</taxon>
        <taxon>Actinomycetes</taxon>
        <taxon>Micromonosporales</taxon>
        <taxon>Micromonosporaceae</taxon>
    </lineage>
</organism>
<dbReference type="GO" id="GO:0051536">
    <property type="term" value="F:iron-sulfur cluster binding"/>
    <property type="evidence" value="ECO:0007669"/>
    <property type="project" value="InterPro"/>
</dbReference>
<name>A0A6F8YR48_9ACTN</name>
<dbReference type="Pfam" id="PF00364">
    <property type="entry name" value="Biotin_lipoyl"/>
    <property type="match status" value="1"/>
</dbReference>
<keyword evidence="4" id="KW-0012">Acyltransferase</keyword>
<evidence type="ECO:0000259" key="5">
    <source>
        <dbReference type="PROSITE" id="PS50968"/>
    </source>
</evidence>
<proteinExistence type="predicted"/>
<accession>A0A6F8YR48</accession>
<dbReference type="CDD" id="cd06849">
    <property type="entry name" value="lipoyl_domain"/>
    <property type="match status" value="1"/>
</dbReference>
<dbReference type="EMBL" id="AP022871">
    <property type="protein sequence ID" value="BCB88574.1"/>
    <property type="molecule type" value="Genomic_DNA"/>
</dbReference>
<dbReference type="SUPFAM" id="SSF54292">
    <property type="entry name" value="2Fe-2S ferredoxin-like"/>
    <property type="match status" value="1"/>
</dbReference>
<dbReference type="InterPro" id="IPR000089">
    <property type="entry name" value="Biotin_lipoyl"/>
</dbReference>
<dbReference type="AlphaFoldDB" id="A0A6F8YR48"/>
<dbReference type="KEGG" id="psuu:Psuf_058870"/>
<dbReference type="GO" id="GO:0005737">
    <property type="term" value="C:cytoplasm"/>
    <property type="evidence" value="ECO:0007669"/>
    <property type="project" value="TreeGrafter"/>
</dbReference>
<dbReference type="InterPro" id="IPR050743">
    <property type="entry name" value="2-oxoacid_DH_E2_comp"/>
</dbReference>
<evidence type="ECO:0000256" key="3">
    <source>
        <dbReference type="ARBA" id="ARBA00022823"/>
    </source>
</evidence>
<evidence type="ECO:0000313" key="8">
    <source>
        <dbReference type="Proteomes" id="UP000503011"/>
    </source>
</evidence>
<dbReference type="GO" id="GO:0016407">
    <property type="term" value="F:acetyltransferase activity"/>
    <property type="evidence" value="ECO:0007669"/>
    <property type="project" value="TreeGrafter"/>
</dbReference>
<reference evidence="7 8" key="2">
    <citation type="submission" date="2020-03" db="EMBL/GenBank/DDBJ databases">
        <authorList>
            <person name="Ichikawa N."/>
            <person name="Kimura A."/>
            <person name="Kitahashi Y."/>
            <person name="Uohara A."/>
        </authorList>
    </citation>
    <scope>NUCLEOTIDE SEQUENCE [LARGE SCALE GENOMIC DNA]</scope>
    <source>
        <strain evidence="7 8">NBRC 105367</strain>
    </source>
</reference>
<dbReference type="InterPro" id="IPR036010">
    <property type="entry name" value="2Fe-2S_ferredoxin-like_sf"/>
</dbReference>
<dbReference type="PANTHER" id="PTHR43178:SF5">
    <property type="entry name" value="LIPOAMIDE ACYLTRANSFERASE COMPONENT OF BRANCHED-CHAIN ALPHA-KETO ACID DEHYDROGENASE COMPLEX, MITOCHONDRIAL"/>
    <property type="match status" value="1"/>
</dbReference>
<keyword evidence="8" id="KW-1185">Reference proteome</keyword>
<dbReference type="InterPro" id="IPR012675">
    <property type="entry name" value="Beta-grasp_dom_sf"/>
</dbReference>
<dbReference type="GO" id="GO:0031405">
    <property type="term" value="F:lipoic acid binding"/>
    <property type="evidence" value="ECO:0007669"/>
    <property type="project" value="TreeGrafter"/>
</dbReference>
<dbReference type="SUPFAM" id="SSF51230">
    <property type="entry name" value="Single hybrid motif"/>
    <property type="match status" value="1"/>
</dbReference>
<dbReference type="PROSITE" id="PS51085">
    <property type="entry name" value="2FE2S_FER_2"/>
    <property type="match status" value="1"/>
</dbReference>
<dbReference type="RefSeq" id="WP_173160065.1">
    <property type="nucleotide sequence ID" value="NZ_AP022871.1"/>
</dbReference>
<comment type="cofactor">
    <cofactor evidence="1">
        <name>(R)-lipoate</name>
        <dbReference type="ChEBI" id="CHEBI:83088"/>
    </cofactor>
</comment>
<keyword evidence="3" id="KW-0450">Lipoyl</keyword>
<feature type="domain" description="Lipoyl-binding" evidence="5">
    <location>
        <begin position="1"/>
        <end position="77"/>
    </location>
</feature>
<dbReference type="Pfam" id="PF00111">
    <property type="entry name" value="Fer2"/>
    <property type="match status" value="1"/>
</dbReference>
<keyword evidence="2" id="KW-0808">Transferase</keyword>